<dbReference type="Gene3D" id="3.90.660.10">
    <property type="match status" value="1"/>
</dbReference>
<evidence type="ECO:0000313" key="3">
    <source>
        <dbReference type="Proteomes" id="UP001161247"/>
    </source>
</evidence>
<dbReference type="PANTHER" id="PTHR16128:SF5">
    <property type="entry name" value="FAD_NAD(P)-BINDING OXIDOREDUCTASE FAMILY PROTEIN"/>
    <property type="match status" value="1"/>
</dbReference>
<dbReference type="SUPFAM" id="SSF51905">
    <property type="entry name" value="FAD/NAD(P)-binding domain"/>
    <property type="match status" value="1"/>
</dbReference>
<reference evidence="2" key="1">
    <citation type="submission" date="2023-03" db="EMBL/GenBank/DDBJ databases">
        <authorList>
            <person name="Julca I."/>
        </authorList>
    </citation>
    <scope>NUCLEOTIDE SEQUENCE</scope>
</reference>
<gene>
    <name evidence="2" type="ORF">OLC1_LOCUS737</name>
</gene>
<accession>A0AAV1C1B4</accession>
<dbReference type="EMBL" id="OX459118">
    <property type="protein sequence ID" value="CAI9088082.1"/>
    <property type="molecule type" value="Genomic_DNA"/>
</dbReference>
<keyword evidence="1" id="KW-0732">Signal</keyword>
<dbReference type="Pfam" id="PF13450">
    <property type="entry name" value="NAD_binding_8"/>
    <property type="match status" value="1"/>
</dbReference>
<dbReference type="AlphaFoldDB" id="A0AAV1C1B4"/>
<dbReference type="Gene3D" id="3.50.50.60">
    <property type="entry name" value="FAD/NAD(P)-binding domain"/>
    <property type="match status" value="1"/>
</dbReference>
<name>A0AAV1C1B4_OLDCO</name>
<feature type="signal peptide" evidence="1">
    <location>
        <begin position="1"/>
        <end position="22"/>
    </location>
</feature>
<feature type="chain" id="PRO_5043415537" evidence="1">
    <location>
        <begin position="23"/>
        <end position="373"/>
    </location>
</feature>
<evidence type="ECO:0000313" key="2">
    <source>
        <dbReference type="EMBL" id="CAI9088082.1"/>
    </source>
</evidence>
<dbReference type="InterPro" id="IPR036188">
    <property type="entry name" value="FAD/NAD-bd_sf"/>
</dbReference>
<protein>
    <submittedName>
        <fullName evidence="2">OLC1v1022318C1</fullName>
    </submittedName>
</protein>
<dbReference type="PANTHER" id="PTHR16128">
    <property type="entry name" value="FAD/NAD(P)-BINDING OXIDOREDUCTASE FAMILY PROTEIN"/>
    <property type="match status" value="1"/>
</dbReference>
<keyword evidence="3" id="KW-1185">Reference proteome</keyword>
<organism evidence="2 3">
    <name type="scientific">Oldenlandia corymbosa var. corymbosa</name>
    <dbReference type="NCBI Taxonomy" id="529605"/>
    <lineage>
        <taxon>Eukaryota</taxon>
        <taxon>Viridiplantae</taxon>
        <taxon>Streptophyta</taxon>
        <taxon>Embryophyta</taxon>
        <taxon>Tracheophyta</taxon>
        <taxon>Spermatophyta</taxon>
        <taxon>Magnoliopsida</taxon>
        <taxon>eudicotyledons</taxon>
        <taxon>Gunneridae</taxon>
        <taxon>Pentapetalae</taxon>
        <taxon>asterids</taxon>
        <taxon>lamiids</taxon>
        <taxon>Gentianales</taxon>
        <taxon>Rubiaceae</taxon>
        <taxon>Rubioideae</taxon>
        <taxon>Spermacoceae</taxon>
        <taxon>Hedyotis-Oldenlandia complex</taxon>
        <taxon>Oldenlandia</taxon>
    </lineage>
</organism>
<dbReference type="PRINTS" id="PR00419">
    <property type="entry name" value="ADXRDTASE"/>
</dbReference>
<sequence length="373" mass="40496">MMSIKAIKVAVIGCGISGAVCASTLAKNGISVTVFDSGRGPGGRMSQRREIAEDGRELLFDHGAPYFTVSNHEVLGLVQEWESSGIVAPWNEKFGSFDFSSKKFLNLEEEEAPTQKYVGVPGMNSICHALSAEPGVTSRFAQSVARVEWLASEDSWSLTGINGEDLGQFEGVVACDRNCFFSRFANAAGSPTPFDLSMEPELASQLKDITDISCYTVMLAFEQPLTSIPIKGISFKNSEILSSAYCDSSKPWRSDSSEMWVLHSTVKYAEDIIVQCGLRRPSIAMLSKVAEELLQELQRTGLHIPRPFFLKAHGWGSAFPSKTTAAQEKCLWNGNKRQAICGDFCVSLNVEGAILSGLAAASKFTELISSNNS</sequence>
<dbReference type="Proteomes" id="UP001161247">
    <property type="component" value="Chromosome 1"/>
</dbReference>
<proteinExistence type="predicted"/>
<evidence type="ECO:0000256" key="1">
    <source>
        <dbReference type="SAM" id="SignalP"/>
    </source>
</evidence>